<dbReference type="PROSITE" id="PS51465">
    <property type="entry name" value="KAZAL_2"/>
    <property type="match status" value="1"/>
</dbReference>
<keyword evidence="5" id="KW-0732">Signal</keyword>
<dbReference type="Gene3D" id="3.30.60.30">
    <property type="match status" value="1"/>
</dbReference>
<name>A0A225W174_9STRA</name>
<dbReference type="PANTHER" id="PTHR10913">
    <property type="entry name" value="FOLLISTATIN-RELATED"/>
    <property type="match status" value="1"/>
</dbReference>
<evidence type="ECO:0000256" key="4">
    <source>
        <dbReference type="SAM" id="MobiDB-lite"/>
    </source>
</evidence>
<evidence type="ECO:0000256" key="1">
    <source>
        <dbReference type="ARBA" id="ARBA00022690"/>
    </source>
</evidence>
<dbReference type="InterPro" id="IPR036058">
    <property type="entry name" value="Kazal_dom_sf"/>
</dbReference>
<evidence type="ECO:0000256" key="2">
    <source>
        <dbReference type="ARBA" id="ARBA00022900"/>
    </source>
</evidence>
<gene>
    <name evidence="7" type="ORF">PHMEG_00016329</name>
</gene>
<feature type="signal peptide" evidence="5">
    <location>
        <begin position="1"/>
        <end position="20"/>
    </location>
</feature>
<dbReference type="Proteomes" id="UP000198211">
    <property type="component" value="Unassembled WGS sequence"/>
</dbReference>
<feature type="compositionally biased region" description="Low complexity" evidence="4">
    <location>
        <begin position="72"/>
        <end position="83"/>
    </location>
</feature>
<evidence type="ECO:0000313" key="7">
    <source>
        <dbReference type="EMBL" id="OWZ10767.1"/>
    </source>
</evidence>
<accession>A0A225W174</accession>
<dbReference type="SMART" id="SM00280">
    <property type="entry name" value="KAZAL"/>
    <property type="match status" value="1"/>
</dbReference>
<reference evidence="8" key="1">
    <citation type="submission" date="2017-03" db="EMBL/GenBank/DDBJ databases">
        <title>Phytopthora megakarya and P. palmivora, two closely related causual agents of cacao black pod achieved similar genome size and gene model numbers by different mechanisms.</title>
        <authorList>
            <person name="Ali S."/>
            <person name="Shao J."/>
            <person name="Larry D.J."/>
            <person name="Kronmiller B."/>
            <person name="Shen D."/>
            <person name="Strem M.D."/>
            <person name="Melnick R.L."/>
            <person name="Guiltinan M.J."/>
            <person name="Tyler B.M."/>
            <person name="Meinhardt L.W."/>
            <person name="Bailey B.A."/>
        </authorList>
    </citation>
    <scope>NUCLEOTIDE SEQUENCE [LARGE SCALE GENOMIC DNA]</scope>
    <source>
        <strain evidence="8">zdho120</strain>
    </source>
</reference>
<keyword evidence="2" id="KW-0722">Serine protease inhibitor</keyword>
<dbReference type="SUPFAM" id="SSF100895">
    <property type="entry name" value="Kazal-type serine protease inhibitors"/>
    <property type="match status" value="1"/>
</dbReference>
<evidence type="ECO:0000256" key="3">
    <source>
        <dbReference type="ARBA" id="ARBA00023157"/>
    </source>
</evidence>
<dbReference type="OrthoDB" id="111352at2759"/>
<evidence type="ECO:0000313" key="8">
    <source>
        <dbReference type="Proteomes" id="UP000198211"/>
    </source>
</evidence>
<comment type="caution">
    <text evidence="7">The sequence shown here is derived from an EMBL/GenBank/DDBJ whole genome shotgun (WGS) entry which is preliminary data.</text>
</comment>
<keyword evidence="8" id="KW-1185">Reference proteome</keyword>
<dbReference type="CDD" id="cd00104">
    <property type="entry name" value="KAZAL_FS"/>
    <property type="match status" value="1"/>
</dbReference>
<feature type="chain" id="PRO_5012556261" description="Kazal-like domain-containing protein" evidence="5">
    <location>
        <begin position="21"/>
        <end position="132"/>
    </location>
</feature>
<keyword evidence="1" id="KW-0646">Protease inhibitor</keyword>
<organism evidence="7 8">
    <name type="scientific">Phytophthora megakarya</name>
    <dbReference type="NCBI Taxonomy" id="4795"/>
    <lineage>
        <taxon>Eukaryota</taxon>
        <taxon>Sar</taxon>
        <taxon>Stramenopiles</taxon>
        <taxon>Oomycota</taxon>
        <taxon>Peronosporomycetes</taxon>
        <taxon>Peronosporales</taxon>
        <taxon>Peronosporaceae</taxon>
        <taxon>Phytophthora</taxon>
    </lineage>
</organism>
<sequence length="132" mass="13413">MNFAALILFAAAAIVGTSEAADTITVDPSTLTKINPKNQAPGVETSTSTLSPSAFMGIGPEVFPDETPSPSPSGSASSTGSAGDICQQKCSNEDKPVCGTDGVTYGNLCKLQIAGCTSNKIIWQQSDGPCPK</sequence>
<dbReference type="STRING" id="4795.A0A225W174"/>
<feature type="compositionally biased region" description="Polar residues" evidence="4">
    <location>
        <begin position="31"/>
        <end position="52"/>
    </location>
</feature>
<dbReference type="EMBL" id="NBNE01002338">
    <property type="protein sequence ID" value="OWZ10767.1"/>
    <property type="molecule type" value="Genomic_DNA"/>
</dbReference>
<dbReference type="Pfam" id="PF07648">
    <property type="entry name" value="Kazal_2"/>
    <property type="match status" value="1"/>
</dbReference>
<dbReference type="PANTHER" id="PTHR10913:SF45">
    <property type="entry name" value="FOLLISTATIN, ISOFORM A-RELATED"/>
    <property type="match status" value="1"/>
</dbReference>
<proteinExistence type="predicted"/>
<dbReference type="AlphaFoldDB" id="A0A225W174"/>
<dbReference type="GO" id="GO:0005576">
    <property type="term" value="C:extracellular region"/>
    <property type="evidence" value="ECO:0007669"/>
    <property type="project" value="TreeGrafter"/>
</dbReference>
<evidence type="ECO:0000259" key="6">
    <source>
        <dbReference type="PROSITE" id="PS51465"/>
    </source>
</evidence>
<feature type="domain" description="Kazal-like" evidence="6">
    <location>
        <begin position="80"/>
        <end position="132"/>
    </location>
</feature>
<dbReference type="InterPro" id="IPR050653">
    <property type="entry name" value="Prot_Inhib_GrowthFact_Antg"/>
</dbReference>
<evidence type="ECO:0000256" key="5">
    <source>
        <dbReference type="SAM" id="SignalP"/>
    </source>
</evidence>
<protein>
    <recommendedName>
        <fullName evidence="6">Kazal-like domain-containing protein</fullName>
    </recommendedName>
</protein>
<keyword evidence="3" id="KW-1015">Disulfide bond</keyword>
<dbReference type="InterPro" id="IPR002350">
    <property type="entry name" value="Kazal_dom"/>
</dbReference>
<feature type="region of interest" description="Disordered" evidence="4">
    <location>
        <begin position="31"/>
        <end position="85"/>
    </location>
</feature>